<dbReference type="PROSITE" id="PS01075">
    <property type="entry name" value="ACETATE_KINASE_1"/>
    <property type="match status" value="1"/>
</dbReference>
<reference evidence="12" key="1">
    <citation type="journal article" date="2019" name="Int. J. Syst. Evol. Microbiol.">
        <title>The Global Catalogue of Microorganisms (GCM) 10K type strain sequencing project: providing services to taxonomists for standard genome sequencing and annotation.</title>
        <authorList>
            <consortium name="The Broad Institute Genomics Platform"/>
            <consortium name="The Broad Institute Genome Sequencing Center for Infectious Disease"/>
            <person name="Wu L."/>
            <person name="Ma J."/>
        </authorList>
    </citation>
    <scope>NUCLEOTIDE SEQUENCE [LARGE SCALE GENOMIC DNA]</scope>
    <source>
        <strain evidence="12">KCTC 33575</strain>
    </source>
</reference>
<proteinExistence type="inferred from homology"/>
<dbReference type="NCBIfam" id="TIGR02707">
    <property type="entry name" value="butyr_kinase"/>
    <property type="match status" value="1"/>
</dbReference>
<organism evidence="11 12">
    <name type="scientific">Corticicoccus populi</name>
    <dbReference type="NCBI Taxonomy" id="1812821"/>
    <lineage>
        <taxon>Bacteria</taxon>
        <taxon>Bacillati</taxon>
        <taxon>Bacillota</taxon>
        <taxon>Bacilli</taxon>
        <taxon>Bacillales</taxon>
        <taxon>Staphylococcaceae</taxon>
        <taxon>Corticicoccus</taxon>
    </lineage>
</organism>
<keyword evidence="4 9" id="KW-0808">Transferase</keyword>
<dbReference type="InterPro" id="IPR023865">
    <property type="entry name" value="Aliphatic_acid_kinase_CS"/>
</dbReference>
<keyword evidence="5 9" id="KW-0547">Nucleotide-binding</keyword>
<keyword evidence="6 9" id="KW-0418">Kinase</keyword>
<dbReference type="SUPFAM" id="SSF53067">
    <property type="entry name" value="Actin-like ATPase domain"/>
    <property type="match status" value="2"/>
</dbReference>
<evidence type="ECO:0000256" key="1">
    <source>
        <dbReference type="ARBA" id="ARBA00004496"/>
    </source>
</evidence>
<evidence type="ECO:0000256" key="8">
    <source>
        <dbReference type="ARBA" id="ARBA00048596"/>
    </source>
</evidence>
<dbReference type="HAMAP" id="MF_00542">
    <property type="entry name" value="Butyrate_kinase"/>
    <property type="match status" value="1"/>
</dbReference>
<evidence type="ECO:0000313" key="11">
    <source>
        <dbReference type="EMBL" id="MFD2829395.1"/>
    </source>
</evidence>
<dbReference type="NCBIfam" id="NF002834">
    <property type="entry name" value="PRK03011.1-5"/>
    <property type="match status" value="1"/>
</dbReference>
<protein>
    <recommendedName>
        <fullName evidence="9">Probable butyrate kinase</fullName>
        <shortName evidence="9">BK</shortName>
        <ecNumber evidence="9">2.7.2.7</ecNumber>
    </recommendedName>
    <alternativeName>
        <fullName evidence="9">Branched-chain carboxylic acid kinase</fullName>
    </alternativeName>
</protein>
<evidence type="ECO:0000313" key="12">
    <source>
        <dbReference type="Proteomes" id="UP001597519"/>
    </source>
</evidence>
<sequence>MLKILVVNLGSTSTKVAYYEDTTAVAGENIKHSKEIVQKEMIDQIEDRMKAVNNFLSANDLSPEMLDVVSARGGLLKPIQGGTYEVNSEMVEDVKTFKYGKHASNLSTMIAYEYQQQYGVKAFITDPVVVDELIDPVRMTGIKGIERISIFHALNQKAVARKYAESISKKYDELNLIVVHMGGGITAGAHMQGRVIDVNNGLAGDGPMSPTRAGTLPSSEFAKYIIDNALSYDEVYNILSRGSGFISLAGTEDALEIEKKALNGDRESIEIYEAAAVQIAKEIGSRAAVLKGNVDAILFTGGLAYSNYLIDMITPYISFIAETKVYPGEKEMEALALGAYRVMTGTEEVQTYT</sequence>
<keyword evidence="12" id="KW-1185">Reference proteome</keyword>
<keyword evidence="7 9" id="KW-0067">ATP-binding</keyword>
<comment type="catalytic activity">
    <reaction evidence="8 9">
        <text>butanoate + ATP = butanoyl phosphate + ADP</text>
        <dbReference type="Rhea" id="RHEA:13585"/>
        <dbReference type="ChEBI" id="CHEBI:17968"/>
        <dbReference type="ChEBI" id="CHEBI:30616"/>
        <dbReference type="ChEBI" id="CHEBI:58079"/>
        <dbReference type="ChEBI" id="CHEBI:456216"/>
        <dbReference type="EC" id="2.7.2.7"/>
    </reaction>
</comment>
<evidence type="ECO:0000256" key="7">
    <source>
        <dbReference type="ARBA" id="ARBA00022840"/>
    </source>
</evidence>
<dbReference type="PRINTS" id="PR00471">
    <property type="entry name" value="ACETATEKNASE"/>
</dbReference>
<comment type="caution">
    <text evidence="11">The sequence shown here is derived from an EMBL/GenBank/DDBJ whole genome shotgun (WGS) entry which is preliminary data.</text>
</comment>
<evidence type="ECO:0000256" key="10">
    <source>
        <dbReference type="RuleBase" id="RU003835"/>
    </source>
</evidence>
<dbReference type="InterPro" id="IPR043129">
    <property type="entry name" value="ATPase_NBD"/>
</dbReference>
<evidence type="ECO:0000256" key="2">
    <source>
        <dbReference type="ARBA" id="ARBA00008748"/>
    </source>
</evidence>
<dbReference type="PANTHER" id="PTHR21060:SF3">
    <property type="entry name" value="BUTYRATE KINASE 2-RELATED"/>
    <property type="match status" value="1"/>
</dbReference>
<dbReference type="EMBL" id="JBHUOQ010000001">
    <property type="protein sequence ID" value="MFD2829395.1"/>
    <property type="molecule type" value="Genomic_DNA"/>
</dbReference>
<gene>
    <name evidence="9 11" type="primary">buk</name>
    <name evidence="11" type="ORF">ACFSX4_02880</name>
</gene>
<accession>A0ABW5WSJ8</accession>
<evidence type="ECO:0000256" key="3">
    <source>
        <dbReference type="ARBA" id="ARBA00022490"/>
    </source>
</evidence>
<dbReference type="CDD" id="cd24011">
    <property type="entry name" value="ASKHA_NBD_BK"/>
    <property type="match status" value="1"/>
</dbReference>
<evidence type="ECO:0000256" key="4">
    <source>
        <dbReference type="ARBA" id="ARBA00022679"/>
    </source>
</evidence>
<evidence type="ECO:0000256" key="6">
    <source>
        <dbReference type="ARBA" id="ARBA00022777"/>
    </source>
</evidence>
<dbReference type="PIRSF" id="PIRSF036458">
    <property type="entry name" value="Butyrate_kin"/>
    <property type="match status" value="1"/>
</dbReference>
<dbReference type="InterPro" id="IPR011245">
    <property type="entry name" value="Butyrate_kin"/>
</dbReference>
<name>A0ABW5WSJ8_9STAP</name>
<comment type="subcellular location">
    <subcellularLocation>
        <location evidence="1 9">Cytoplasm</location>
    </subcellularLocation>
</comment>
<dbReference type="Pfam" id="PF00871">
    <property type="entry name" value="Acetate_kinase"/>
    <property type="match status" value="1"/>
</dbReference>
<evidence type="ECO:0000256" key="5">
    <source>
        <dbReference type="ARBA" id="ARBA00022741"/>
    </source>
</evidence>
<evidence type="ECO:0000256" key="9">
    <source>
        <dbReference type="HAMAP-Rule" id="MF_00542"/>
    </source>
</evidence>
<dbReference type="RefSeq" id="WP_377771355.1">
    <property type="nucleotide sequence ID" value="NZ_JBHUOQ010000001.1"/>
</dbReference>
<keyword evidence="3 9" id="KW-0963">Cytoplasm</keyword>
<dbReference type="Proteomes" id="UP001597519">
    <property type="component" value="Unassembled WGS sequence"/>
</dbReference>
<dbReference type="PANTHER" id="PTHR21060">
    <property type="entry name" value="ACETATE KINASE"/>
    <property type="match status" value="1"/>
</dbReference>
<dbReference type="InterPro" id="IPR000890">
    <property type="entry name" value="Aliphatic_acid_kin_short-chain"/>
</dbReference>
<dbReference type="Gene3D" id="3.30.420.40">
    <property type="match status" value="2"/>
</dbReference>
<comment type="similarity">
    <text evidence="2 9 10">Belongs to the acetokinase family.</text>
</comment>
<dbReference type="GO" id="GO:0047761">
    <property type="term" value="F:butyrate kinase activity"/>
    <property type="evidence" value="ECO:0007669"/>
    <property type="project" value="UniProtKB-EC"/>
</dbReference>
<dbReference type="EC" id="2.7.2.7" evidence="9"/>
<dbReference type="PROSITE" id="PS01076">
    <property type="entry name" value="ACETATE_KINASE_2"/>
    <property type="match status" value="1"/>
</dbReference>